<sequence length="270" mass="28908">MNTKHPDVPESISGFIDWPVAKTSVPVAGKTHRPAIGLLELSTEVWMQAEIRAFMPDCDDGIYTSRVQFDDDADVKGLGAMESYVGTAAGLLPDAEWLDAIVFGCTSGSMVIGPERLEALIAPVRPGVPVFNPISAVVAALTALKCRKIAVVTPYVQETNRVVKAFLRQRDIEIVNAITFDMLSGYAMARLSPLDIQAAALRADTDDAEAVFISCTGIQVSPILAAVERTLGKPVVSSNQALAWQCCETVGVRRTDGGGGSLFDHRYRAG</sequence>
<dbReference type="EMBL" id="JABBFZ010000008">
    <property type="protein sequence ID" value="NML32313.1"/>
    <property type="molecule type" value="Genomic_DNA"/>
</dbReference>
<dbReference type="Gene3D" id="3.40.50.12500">
    <property type="match status" value="1"/>
</dbReference>
<dbReference type="PIRSF" id="PIRSF015736">
    <property type="entry name" value="MI"/>
    <property type="match status" value="1"/>
</dbReference>
<organism evidence="1 2">
    <name type="scientific">Paraburkholderia antibiotica</name>
    <dbReference type="NCBI Taxonomy" id="2728839"/>
    <lineage>
        <taxon>Bacteria</taxon>
        <taxon>Pseudomonadati</taxon>
        <taxon>Pseudomonadota</taxon>
        <taxon>Betaproteobacteria</taxon>
        <taxon>Burkholderiales</taxon>
        <taxon>Burkholderiaceae</taxon>
        <taxon>Paraburkholderia</taxon>
    </lineage>
</organism>
<dbReference type="AlphaFoldDB" id="A0A7X9X6M0"/>
<keyword evidence="2" id="KW-1185">Reference proteome</keyword>
<reference evidence="1 2" key="1">
    <citation type="submission" date="2020-04" db="EMBL/GenBank/DDBJ databases">
        <title>Paraburkholderia sp. G-4-1-8 isolated from soil.</title>
        <authorList>
            <person name="Dahal R.H."/>
        </authorList>
    </citation>
    <scope>NUCLEOTIDE SEQUENCE [LARGE SCALE GENOMIC DNA]</scope>
    <source>
        <strain evidence="1 2">G-4-1-8</strain>
    </source>
</reference>
<evidence type="ECO:0000313" key="1">
    <source>
        <dbReference type="EMBL" id="NML32313.1"/>
    </source>
</evidence>
<dbReference type="InterPro" id="IPR026286">
    <property type="entry name" value="MaiA/AMDase"/>
</dbReference>
<dbReference type="PANTHER" id="PTHR40267:SF1">
    <property type="entry name" value="BLR3294 PROTEIN"/>
    <property type="match status" value="1"/>
</dbReference>
<protein>
    <submittedName>
        <fullName evidence="1">Asp/Glu racemase</fullName>
    </submittedName>
</protein>
<proteinExistence type="predicted"/>
<dbReference type="Proteomes" id="UP000583127">
    <property type="component" value="Unassembled WGS sequence"/>
</dbReference>
<evidence type="ECO:0000313" key="2">
    <source>
        <dbReference type="Proteomes" id="UP000583127"/>
    </source>
</evidence>
<dbReference type="RefSeq" id="WP_169498562.1">
    <property type="nucleotide sequence ID" value="NZ_JABBFZ010000008.1"/>
</dbReference>
<dbReference type="InterPro" id="IPR053714">
    <property type="entry name" value="Iso_Racemase_Enz_sf"/>
</dbReference>
<comment type="caution">
    <text evidence="1">The sequence shown here is derived from an EMBL/GenBank/DDBJ whole genome shotgun (WGS) entry which is preliminary data.</text>
</comment>
<accession>A0A7X9X6M0</accession>
<name>A0A7X9X6M0_9BURK</name>
<gene>
    <name evidence="1" type="ORF">HHL14_15875</name>
</gene>
<dbReference type="PANTHER" id="PTHR40267">
    <property type="entry name" value="BLR3294 PROTEIN"/>
    <property type="match status" value="1"/>
</dbReference>
<dbReference type="Pfam" id="PF17645">
    <property type="entry name" value="Amdase"/>
    <property type="match status" value="1"/>
</dbReference>